<dbReference type="InterPro" id="IPR007487">
    <property type="entry name" value="ABC_transpt-TYRBP-like"/>
</dbReference>
<dbReference type="PANTHER" id="PTHR35271:SF1">
    <property type="entry name" value="ABC TRANSPORTER, SUBSTRATE-BINDING LIPOPROTEIN"/>
    <property type="match status" value="1"/>
</dbReference>
<dbReference type="AlphaFoldDB" id="A0A212LQS4"/>
<dbReference type="CDD" id="cd06325">
    <property type="entry name" value="PBP1_ABC_unchar_transporter"/>
    <property type="match status" value="1"/>
</dbReference>
<evidence type="ECO:0000313" key="1">
    <source>
        <dbReference type="EMBL" id="SCM79821.1"/>
    </source>
</evidence>
<dbReference type="RefSeq" id="WP_288183600.1">
    <property type="nucleotide sequence ID" value="NZ_LT608335.1"/>
</dbReference>
<gene>
    <name evidence="1" type="ORF">KL86SPO_30110</name>
</gene>
<protein>
    <submittedName>
        <fullName evidence="1">ABC-type uncharacterized transport system, periplasmic component</fullName>
    </submittedName>
</protein>
<dbReference type="Pfam" id="PF04392">
    <property type="entry name" value="ABC_sub_bind"/>
    <property type="match status" value="1"/>
</dbReference>
<proteinExistence type="predicted"/>
<dbReference type="EMBL" id="FMJE01000003">
    <property type="protein sequence ID" value="SCM79821.1"/>
    <property type="molecule type" value="Genomic_DNA"/>
</dbReference>
<name>A0A212LQS4_9FIRM</name>
<organism evidence="1">
    <name type="scientific">uncultured Sporomusa sp</name>
    <dbReference type="NCBI Taxonomy" id="307249"/>
    <lineage>
        <taxon>Bacteria</taxon>
        <taxon>Bacillati</taxon>
        <taxon>Bacillota</taxon>
        <taxon>Negativicutes</taxon>
        <taxon>Selenomonadales</taxon>
        <taxon>Sporomusaceae</taxon>
        <taxon>Sporomusa</taxon>
        <taxon>environmental samples</taxon>
    </lineage>
</organism>
<sequence>MHNIGILQLTQNLDDAVHGFKSGLTGQDLAVEFHYVNADGALHDLPQLAGKLAKQKVDLIFACSTPAAQAAVALAGNIPVVFTPVFDPVGAGLVKTMDKPGGKATGMAGMVPAAAKAAFIRELLPSANNIGILYHSGDSNALLEISNFKRAAAGLLTLVELPADKAEDLSVLADRLPPNLDALFLPIGRVIEENFASVAYYAEAANLPIITSHAPNVPAGALGALVANHFELGRACGAQAAQILAGAEPGNIPVGIVEHPEIQLNTFVAANLGIELSPSLLVKAKEVFE</sequence>
<reference evidence="1" key="1">
    <citation type="submission" date="2016-08" db="EMBL/GenBank/DDBJ databases">
        <authorList>
            <person name="Seilhamer J.J."/>
        </authorList>
    </citation>
    <scope>NUCLEOTIDE SEQUENCE</scope>
    <source>
        <strain evidence="1">86</strain>
    </source>
</reference>
<dbReference type="PANTHER" id="PTHR35271">
    <property type="entry name" value="ABC TRANSPORTER, SUBSTRATE-BINDING LIPOPROTEIN-RELATED"/>
    <property type="match status" value="1"/>
</dbReference>
<dbReference type="Gene3D" id="3.40.50.2300">
    <property type="match status" value="2"/>
</dbReference>
<accession>A0A212LQS4</accession>